<name>A0ABQ7TUF3_SOLTU</name>
<gene>
    <name evidence="1" type="ORF">KY290_037059</name>
</gene>
<organism evidence="1 2">
    <name type="scientific">Solanum tuberosum</name>
    <name type="common">Potato</name>
    <dbReference type="NCBI Taxonomy" id="4113"/>
    <lineage>
        <taxon>Eukaryota</taxon>
        <taxon>Viridiplantae</taxon>
        <taxon>Streptophyta</taxon>
        <taxon>Embryophyta</taxon>
        <taxon>Tracheophyta</taxon>
        <taxon>Spermatophyta</taxon>
        <taxon>Magnoliopsida</taxon>
        <taxon>eudicotyledons</taxon>
        <taxon>Gunneridae</taxon>
        <taxon>Pentapetalae</taxon>
        <taxon>asterids</taxon>
        <taxon>lamiids</taxon>
        <taxon>Solanales</taxon>
        <taxon>Solanaceae</taxon>
        <taxon>Solanoideae</taxon>
        <taxon>Solaneae</taxon>
        <taxon>Solanum</taxon>
    </lineage>
</organism>
<evidence type="ECO:0000313" key="2">
    <source>
        <dbReference type="Proteomes" id="UP000826656"/>
    </source>
</evidence>
<dbReference type="EMBL" id="JAIVGD010000028">
    <property type="protein sequence ID" value="KAH0738354.1"/>
    <property type="molecule type" value="Genomic_DNA"/>
</dbReference>
<proteinExistence type="predicted"/>
<sequence>MRRARAIEKGRVPVEMDELVSQDDHATCDIGSISRSHTQEVTPGASGMTYQPINTEIVSYTMSQISRNTSNELDDFNDEVDNASEGGEPAVKKKLKIFLSIVGLNQLELKQEEVKWKKVKLAIDNSS</sequence>
<reference evidence="1 2" key="1">
    <citation type="journal article" date="2021" name="bioRxiv">
        <title>Chromosome-scale and haplotype-resolved genome assembly of a tetraploid potato cultivar.</title>
        <authorList>
            <person name="Sun H."/>
            <person name="Jiao W.-B."/>
            <person name="Krause K."/>
            <person name="Campoy J.A."/>
            <person name="Goel M."/>
            <person name="Folz-Donahue K."/>
            <person name="Kukat C."/>
            <person name="Huettel B."/>
            <person name="Schneeberger K."/>
        </authorList>
    </citation>
    <scope>NUCLEOTIDE SEQUENCE [LARGE SCALE GENOMIC DNA]</scope>
    <source>
        <strain evidence="1">SolTubOtavaFocal</strain>
        <tissue evidence="1">Leaves</tissue>
    </source>
</reference>
<evidence type="ECO:0000313" key="1">
    <source>
        <dbReference type="EMBL" id="KAH0738354.1"/>
    </source>
</evidence>
<accession>A0ABQ7TUF3</accession>
<comment type="caution">
    <text evidence="1">The sequence shown here is derived from an EMBL/GenBank/DDBJ whole genome shotgun (WGS) entry which is preliminary data.</text>
</comment>
<keyword evidence="2" id="KW-1185">Reference proteome</keyword>
<protein>
    <submittedName>
        <fullName evidence="1">Uncharacterized protein</fullName>
    </submittedName>
</protein>
<dbReference type="Proteomes" id="UP000826656">
    <property type="component" value="Unassembled WGS sequence"/>
</dbReference>